<organism evidence="3">
    <name type="scientific">Leptotrichia mesophila</name>
    <dbReference type="NCBI Taxonomy" id="3239303"/>
    <lineage>
        <taxon>Bacteria</taxon>
        <taxon>Fusobacteriati</taxon>
        <taxon>Fusobacteriota</taxon>
        <taxon>Fusobacteriia</taxon>
        <taxon>Fusobacteriales</taxon>
        <taxon>Leptotrichiaceae</taxon>
        <taxon>Leptotrichia</taxon>
    </lineage>
</organism>
<dbReference type="Gene3D" id="3.40.50.300">
    <property type="entry name" value="P-loop containing nucleotide triphosphate hydrolases"/>
    <property type="match status" value="1"/>
</dbReference>
<dbReference type="InterPro" id="IPR011646">
    <property type="entry name" value="KAP_P-loop"/>
</dbReference>
<evidence type="ECO:0000256" key="1">
    <source>
        <dbReference type="SAM" id="Coils"/>
    </source>
</evidence>
<gene>
    <name evidence="3" type="ORF">AB8B23_05110</name>
</gene>
<dbReference type="InterPro" id="IPR027417">
    <property type="entry name" value="P-loop_NTPase"/>
</dbReference>
<dbReference type="EMBL" id="CP165646">
    <property type="protein sequence ID" value="XDU65539.1"/>
    <property type="molecule type" value="Genomic_DNA"/>
</dbReference>
<name>A0AB39VC49_9FUSO</name>
<reference evidence="3" key="1">
    <citation type="submission" date="2024-07" db="EMBL/GenBank/DDBJ databases">
        <authorList>
            <person name="Li X.-J."/>
            <person name="Wang X."/>
        </authorList>
    </citation>
    <scope>NUCLEOTIDE SEQUENCE</scope>
    <source>
        <strain evidence="3">HSP-342</strain>
    </source>
</reference>
<dbReference type="Pfam" id="PF07693">
    <property type="entry name" value="KAP_NTPase"/>
    <property type="match status" value="1"/>
</dbReference>
<dbReference type="KEGG" id="lmes:AB8B23_05110"/>
<accession>A0AB39VC49</accession>
<feature type="coiled-coil region" evidence="1">
    <location>
        <begin position="619"/>
        <end position="646"/>
    </location>
</feature>
<dbReference type="AlphaFoldDB" id="A0AB39VC49"/>
<evidence type="ECO:0000259" key="2">
    <source>
        <dbReference type="Pfam" id="PF07693"/>
    </source>
</evidence>
<keyword evidence="1" id="KW-0175">Coiled coil</keyword>
<feature type="domain" description="KAP NTPase" evidence="2">
    <location>
        <begin position="49"/>
        <end position="306"/>
    </location>
</feature>
<evidence type="ECO:0000313" key="3">
    <source>
        <dbReference type="EMBL" id="XDU65539.1"/>
    </source>
</evidence>
<protein>
    <submittedName>
        <fullName evidence="3">P-loop NTPase fold protein</fullName>
    </submittedName>
</protein>
<dbReference type="RefSeq" id="WP_369713732.1">
    <property type="nucleotide sequence ID" value="NZ_CP165646.1"/>
</dbReference>
<dbReference type="SUPFAM" id="SSF52540">
    <property type="entry name" value="P-loop containing nucleoside triphosphate hydrolases"/>
    <property type="match status" value="1"/>
</dbReference>
<proteinExistence type="predicted"/>
<sequence length="671" mass="81809">MLIIDIDNIEESINNEFENIKNKFKFDVLITLSMKDDLFSSRREDIKKLKENIDSEKNSILIDNIWGNGKTFFIKKFMDKYNDNFEFIYIKVPYFDTKMEFRKKILVEINRIFKKNNIITSSLKDLMSYFNINNENIKLGFVSFDFNKFINSNMYDDYREVLINLKENLKHLKKKIIIILDDFDRIESKQQILEVLNFIGELNIELNESLTLITLSSYEKLINIMEKDENVKEGKKFLEKYFDKIFYLSNTNFVELIEFFLDVYDINLEKRNILKEIINLINKHNEKLLTNEKINFRNVERFIKRIKEMNIKLDIGIKEYNIIYEKIFILWEIIEYLIPNYWNELKKINTNIKNRKTNENYQKISSFYKYISQELRLQNKLENIRSEKEEEFVSSILESVRKYKLGEYSNPIFYYLDIKEKMLKIQEGNKINRLWKYEDYQKVNEIFDFQSEERKKIFNFFMLNKDINKYETLELMIQYKLNYNWKYKNSMEFFKNLENKEEGELLSGKRTNGKFYIFLKNLLLVNLFIDINKMEKLEEQEKWLHSKNTATGYFLKSNDEFLNFFSPFLRKRIEKEEYNNFVQEICKMRKNTEQNIINHDIKTNIELLKSELVNVNYLKKDLTKNLEEIKTIKEELEKLGKKEQDEILNFLKGKNNILYEMWIDYLIPKQE</sequence>